<feature type="domain" description="N-acetyltransferase" evidence="3">
    <location>
        <begin position="2"/>
        <end position="144"/>
    </location>
</feature>
<evidence type="ECO:0000259" key="3">
    <source>
        <dbReference type="PROSITE" id="PS51186"/>
    </source>
</evidence>
<evidence type="ECO:0000256" key="2">
    <source>
        <dbReference type="ARBA" id="ARBA00023315"/>
    </source>
</evidence>
<protein>
    <recommendedName>
        <fullName evidence="3">N-acetyltransferase domain-containing protein</fullName>
    </recommendedName>
</protein>
<dbReference type="Proteomes" id="UP000253919">
    <property type="component" value="Unassembled WGS sequence"/>
</dbReference>
<organism evidence="4 5">
    <name type="scientific">Adhaeribacter pallidiroseus</name>
    <dbReference type="NCBI Taxonomy" id="2072847"/>
    <lineage>
        <taxon>Bacteria</taxon>
        <taxon>Pseudomonadati</taxon>
        <taxon>Bacteroidota</taxon>
        <taxon>Cytophagia</taxon>
        <taxon>Cytophagales</taxon>
        <taxon>Hymenobacteraceae</taxon>
        <taxon>Adhaeribacter</taxon>
    </lineage>
</organism>
<dbReference type="AlphaFoldDB" id="A0A369QNZ7"/>
<comment type="caution">
    <text evidence="4">The sequence shown here is derived from an EMBL/GenBank/DDBJ whole genome shotgun (WGS) entry which is preliminary data.</text>
</comment>
<dbReference type="Pfam" id="PF00583">
    <property type="entry name" value="Acetyltransf_1"/>
    <property type="match status" value="1"/>
</dbReference>
<dbReference type="PROSITE" id="PS51186">
    <property type="entry name" value="GNAT"/>
    <property type="match status" value="1"/>
</dbReference>
<keyword evidence="1 4" id="KW-0808">Transferase</keyword>
<keyword evidence="2 4" id="KW-0012">Acyltransferase</keyword>
<name>A0A369QNZ7_9BACT</name>
<dbReference type="GO" id="GO:0016747">
    <property type="term" value="F:acyltransferase activity, transferring groups other than amino-acyl groups"/>
    <property type="evidence" value="ECO:0007669"/>
    <property type="project" value="InterPro"/>
</dbReference>
<keyword evidence="5" id="KW-1185">Reference proteome</keyword>
<evidence type="ECO:0000256" key="1">
    <source>
        <dbReference type="ARBA" id="ARBA00022679"/>
    </source>
</evidence>
<evidence type="ECO:0000313" key="5">
    <source>
        <dbReference type="Proteomes" id="UP000253919"/>
    </source>
</evidence>
<dbReference type="InterPro" id="IPR000182">
    <property type="entry name" value="GNAT_dom"/>
</dbReference>
<dbReference type="CDD" id="cd04301">
    <property type="entry name" value="NAT_SF"/>
    <property type="match status" value="1"/>
</dbReference>
<reference evidence="4 5" key="1">
    <citation type="submission" date="2018-04" db="EMBL/GenBank/DDBJ databases">
        <title>Adhaeribacter sp. HMF7616 genome sequencing and assembly.</title>
        <authorList>
            <person name="Kang H."/>
            <person name="Kang J."/>
            <person name="Cha I."/>
            <person name="Kim H."/>
            <person name="Joh K."/>
        </authorList>
    </citation>
    <scope>NUCLEOTIDE SEQUENCE [LARGE SCALE GENOMIC DNA]</scope>
    <source>
        <strain evidence="4 5">HMF7616</strain>
    </source>
</reference>
<dbReference type="RefSeq" id="WP_115373710.1">
    <property type="nucleotide sequence ID" value="NZ_QASA01000001.1"/>
</dbReference>
<dbReference type="SUPFAM" id="SSF55729">
    <property type="entry name" value="Acyl-CoA N-acyltransferases (Nat)"/>
    <property type="match status" value="1"/>
</dbReference>
<accession>A0A369QNZ7</accession>
<dbReference type="PANTHER" id="PTHR43877:SF2">
    <property type="entry name" value="AMINOALKYLPHOSPHONATE N-ACETYLTRANSFERASE-RELATED"/>
    <property type="match status" value="1"/>
</dbReference>
<sequence>MKIIAPTQPDDWAQYYRLRYEVLRQPWQQPAGSERSPDDATATHALLVDESGKALGVGRLHQHAPEEAQIRFMAIRPDQQGKGLGNLILKHLEDIARQWQVKQLTLQARENALNFYRRNGYKEIEKSHVLFGEIQHYKMAKDII</sequence>
<proteinExistence type="predicted"/>
<dbReference type="InterPro" id="IPR050832">
    <property type="entry name" value="Bact_Acetyltransf"/>
</dbReference>
<gene>
    <name evidence="4" type="ORF">AHMF7616_03185</name>
</gene>
<dbReference type="EMBL" id="QASA01000001">
    <property type="protein sequence ID" value="RDC64569.1"/>
    <property type="molecule type" value="Genomic_DNA"/>
</dbReference>
<dbReference type="OrthoDB" id="2352823at2"/>
<dbReference type="Gene3D" id="3.40.630.30">
    <property type="match status" value="1"/>
</dbReference>
<evidence type="ECO:0000313" key="4">
    <source>
        <dbReference type="EMBL" id="RDC64569.1"/>
    </source>
</evidence>
<dbReference type="PANTHER" id="PTHR43877">
    <property type="entry name" value="AMINOALKYLPHOSPHONATE N-ACETYLTRANSFERASE-RELATED-RELATED"/>
    <property type="match status" value="1"/>
</dbReference>
<dbReference type="InterPro" id="IPR016181">
    <property type="entry name" value="Acyl_CoA_acyltransferase"/>
</dbReference>